<sequence length="102" mass="11185">MLALARGLRLCSTCINTVPRPVIHADEPQNSWGQGAKERVKRLLVRMTKGGWKKNERKKTEEKNRKRKKEREEKRNVVEAAAPAAPAAAAAAAAAEAASRKG</sequence>
<feature type="compositionally biased region" description="Low complexity" evidence="1">
    <location>
        <begin position="79"/>
        <end position="102"/>
    </location>
</feature>
<feature type="compositionally biased region" description="Basic and acidic residues" evidence="1">
    <location>
        <begin position="58"/>
        <end position="77"/>
    </location>
</feature>
<accession>A0ABD2CHK5</accession>
<protein>
    <submittedName>
        <fullName evidence="2">Uncharacterized protein</fullName>
    </submittedName>
</protein>
<organism evidence="2 3">
    <name type="scientific">Vespula maculifrons</name>
    <name type="common">Eastern yellow jacket</name>
    <name type="synonym">Wasp</name>
    <dbReference type="NCBI Taxonomy" id="7453"/>
    <lineage>
        <taxon>Eukaryota</taxon>
        <taxon>Metazoa</taxon>
        <taxon>Ecdysozoa</taxon>
        <taxon>Arthropoda</taxon>
        <taxon>Hexapoda</taxon>
        <taxon>Insecta</taxon>
        <taxon>Pterygota</taxon>
        <taxon>Neoptera</taxon>
        <taxon>Endopterygota</taxon>
        <taxon>Hymenoptera</taxon>
        <taxon>Apocrita</taxon>
        <taxon>Aculeata</taxon>
        <taxon>Vespoidea</taxon>
        <taxon>Vespidae</taxon>
        <taxon>Vespinae</taxon>
        <taxon>Vespula</taxon>
    </lineage>
</organism>
<dbReference type="AlphaFoldDB" id="A0ABD2CHK5"/>
<evidence type="ECO:0000256" key="1">
    <source>
        <dbReference type="SAM" id="MobiDB-lite"/>
    </source>
</evidence>
<evidence type="ECO:0000313" key="2">
    <source>
        <dbReference type="EMBL" id="KAL2744568.1"/>
    </source>
</evidence>
<comment type="caution">
    <text evidence="2">The sequence shown here is derived from an EMBL/GenBank/DDBJ whole genome shotgun (WGS) entry which is preliminary data.</text>
</comment>
<proteinExistence type="predicted"/>
<keyword evidence="3" id="KW-1185">Reference proteome</keyword>
<reference evidence="2 3" key="1">
    <citation type="journal article" date="2024" name="Ann. Entomol. Soc. Am.">
        <title>Genomic analyses of the southern and eastern yellowjacket wasps (Hymenoptera: Vespidae) reveal evolutionary signatures of social life.</title>
        <authorList>
            <person name="Catto M.A."/>
            <person name="Caine P.B."/>
            <person name="Orr S.E."/>
            <person name="Hunt B.G."/>
            <person name="Goodisman M.A.D."/>
        </authorList>
    </citation>
    <scope>NUCLEOTIDE SEQUENCE [LARGE SCALE GENOMIC DNA]</scope>
    <source>
        <strain evidence="2">232</strain>
        <tissue evidence="2">Head and thorax</tissue>
    </source>
</reference>
<gene>
    <name evidence="2" type="ORF">V1477_007110</name>
</gene>
<name>A0ABD2CHK5_VESMC</name>
<dbReference type="EMBL" id="JAYRBN010000050">
    <property type="protein sequence ID" value="KAL2744568.1"/>
    <property type="molecule type" value="Genomic_DNA"/>
</dbReference>
<feature type="region of interest" description="Disordered" evidence="1">
    <location>
        <begin position="48"/>
        <end position="102"/>
    </location>
</feature>
<dbReference type="Proteomes" id="UP001607303">
    <property type="component" value="Unassembled WGS sequence"/>
</dbReference>
<evidence type="ECO:0000313" key="3">
    <source>
        <dbReference type="Proteomes" id="UP001607303"/>
    </source>
</evidence>